<dbReference type="SUPFAM" id="SSF46785">
    <property type="entry name" value="Winged helix' DNA-binding domain"/>
    <property type="match status" value="1"/>
</dbReference>
<evidence type="ECO:0000259" key="4">
    <source>
        <dbReference type="PROSITE" id="PS51077"/>
    </source>
</evidence>
<dbReference type="Pfam" id="PF09339">
    <property type="entry name" value="HTH_IclR"/>
    <property type="match status" value="1"/>
</dbReference>
<evidence type="ECO:0000256" key="1">
    <source>
        <dbReference type="ARBA" id="ARBA00023015"/>
    </source>
</evidence>
<name>A0AB38FMM5_RHOWR</name>
<evidence type="ECO:0000313" key="7">
    <source>
        <dbReference type="Proteomes" id="UP000251211"/>
    </source>
</evidence>
<organism evidence="6 7">
    <name type="scientific">Rhodococcus wratislaviensis</name>
    <name type="common">Tsukamurella wratislaviensis</name>
    <dbReference type="NCBI Taxonomy" id="44752"/>
    <lineage>
        <taxon>Bacteria</taxon>
        <taxon>Bacillati</taxon>
        <taxon>Actinomycetota</taxon>
        <taxon>Actinomycetes</taxon>
        <taxon>Mycobacteriales</taxon>
        <taxon>Nocardiaceae</taxon>
        <taxon>Rhodococcus</taxon>
    </lineage>
</organism>
<dbReference type="InterPro" id="IPR029016">
    <property type="entry name" value="GAF-like_dom_sf"/>
</dbReference>
<keyword evidence="2" id="KW-0238">DNA-binding</keyword>
<evidence type="ECO:0000259" key="5">
    <source>
        <dbReference type="PROSITE" id="PS51078"/>
    </source>
</evidence>
<gene>
    <name evidence="6" type="primary">allR_10</name>
    <name evidence="6" type="ORF">NCTC13229_06406</name>
</gene>
<protein>
    <submittedName>
        <fullName evidence="6">Transcriptional regulator</fullName>
    </submittedName>
</protein>
<dbReference type="Gene3D" id="1.10.10.10">
    <property type="entry name" value="Winged helix-like DNA-binding domain superfamily/Winged helix DNA-binding domain"/>
    <property type="match status" value="1"/>
</dbReference>
<reference evidence="6 7" key="1">
    <citation type="submission" date="2018-06" db="EMBL/GenBank/DDBJ databases">
        <authorList>
            <consortium name="Pathogen Informatics"/>
            <person name="Doyle S."/>
        </authorList>
    </citation>
    <scope>NUCLEOTIDE SEQUENCE [LARGE SCALE GENOMIC DNA]</scope>
    <source>
        <strain evidence="6 7">NCTC13229</strain>
    </source>
</reference>
<dbReference type="GO" id="GO:0003677">
    <property type="term" value="F:DNA binding"/>
    <property type="evidence" value="ECO:0007669"/>
    <property type="project" value="UniProtKB-KW"/>
</dbReference>
<dbReference type="PANTHER" id="PTHR30136">
    <property type="entry name" value="HELIX-TURN-HELIX TRANSCRIPTIONAL REGULATOR, ICLR FAMILY"/>
    <property type="match status" value="1"/>
</dbReference>
<dbReference type="InterPro" id="IPR036388">
    <property type="entry name" value="WH-like_DNA-bd_sf"/>
</dbReference>
<dbReference type="SUPFAM" id="SSF55781">
    <property type="entry name" value="GAF domain-like"/>
    <property type="match status" value="1"/>
</dbReference>
<dbReference type="InterPro" id="IPR005471">
    <property type="entry name" value="Tscrpt_reg_IclR_N"/>
</dbReference>
<keyword evidence="1" id="KW-0805">Transcription regulation</keyword>
<dbReference type="Proteomes" id="UP000251211">
    <property type="component" value="Unassembled WGS sequence"/>
</dbReference>
<dbReference type="InterPro" id="IPR050707">
    <property type="entry name" value="HTH_MetabolicPath_Reg"/>
</dbReference>
<evidence type="ECO:0000256" key="2">
    <source>
        <dbReference type="ARBA" id="ARBA00023125"/>
    </source>
</evidence>
<dbReference type="PROSITE" id="PS51078">
    <property type="entry name" value="ICLR_ED"/>
    <property type="match status" value="1"/>
</dbReference>
<dbReference type="InterPro" id="IPR036390">
    <property type="entry name" value="WH_DNA-bd_sf"/>
</dbReference>
<dbReference type="EMBL" id="UAUI01000027">
    <property type="protein sequence ID" value="SPZ42872.1"/>
    <property type="molecule type" value="Genomic_DNA"/>
</dbReference>
<dbReference type="InterPro" id="IPR014757">
    <property type="entry name" value="Tscrpt_reg_IclR_C"/>
</dbReference>
<dbReference type="Gene3D" id="3.30.450.40">
    <property type="match status" value="1"/>
</dbReference>
<dbReference type="SMART" id="SM00346">
    <property type="entry name" value="HTH_ICLR"/>
    <property type="match status" value="1"/>
</dbReference>
<accession>A0AB38FMM5</accession>
<evidence type="ECO:0000313" key="6">
    <source>
        <dbReference type="EMBL" id="SPZ42872.1"/>
    </source>
</evidence>
<comment type="caution">
    <text evidence="6">The sequence shown here is derived from an EMBL/GenBank/DDBJ whole genome shotgun (WGS) entry which is preliminary data.</text>
</comment>
<dbReference type="Pfam" id="PF01614">
    <property type="entry name" value="IclR_C"/>
    <property type="match status" value="1"/>
</dbReference>
<dbReference type="PROSITE" id="PS51077">
    <property type="entry name" value="HTH_ICLR"/>
    <property type="match status" value="1"/>
</dbReference>
<proteinExistence type="predicted"/>
<sequence>MTAVPTDSAEKPAVADAGVRSVTRVIDLLELFDAAHPSRSLKELVEGTKLPKTTVVRLVATMCARSVLTSRTDGSYSLGPEMLRWVRLAGKTWAPPEEVVDIMRQLSADTGETVNLYIRQGLSRVVVAQCESTATVRSVIPLGVPYPLWAGAAGKILLLAAPELIDEVAADSPHGPDFADQLRETVEAGRERGYQLVHGERELGSSGLSFPLIDFHGTVVAALTLGGPTGRFTEDRTPHYIECTRAAAEEISAIGLPGLD</sequence>
<dbReference type="GO" id="GO:0003700">
    <property type="term" value="F:DNA-binding transcription factor activity"/>
    <property type="evidence" value="ECO:0007669"/>
    <property type="project" value="TreeGrafter"/>
</dbReference>
<feature type="domain" description="IclR-ED" evidence="5">
    <location>
        <begin position="81"/>
        <end position="257"/>
    </location>
</feature>
<feature type="domain" description="HTH iclR-type" evidence="4">
    <location>
        <begin position="19"/>
        <end position="80"/>
    </location>
</feature>
<dbReference type="GO" id="GO:0045892">
    <property type="term" value="P:negative regulation of DNA-templated transcription"/>
    <property type="evidence" value="ECO:0007669"/>
    <property type="project" value="TreeGrafter"/>
</dbReference>
<dbReference type="PANTHER" id="PTHR30136:SF24">
    <property type="entry name" value="HTH-TYPE TRANSCRIPTIONAL REPRESSOR ALLR"/>
    <property type="match status" value="1"/>
</dbReference>
<dbReference type="AlphaFoldDB" id="A0AB38FMM5"/>
<keyword evidence="3" id="KW-0804">Transcription</keyword>
<evidence type="ECO:0000256" key="3">
    <source>
        <dbReference type="ARBA" id="ARBA00023163"/>
    </source>
</evidence>
<dbReference type="RefSeq" id="WP_112302120.1">
    <property type="nucleotide sequence ID" value="NZ_QTTP01000001.1"/>
</dbReference>